<gene>
    <name evidence="11" type="ORF">RND81_01G020300</name>
</gene>
<evidence type="ECO:0000256" key="1">
    <source>
        <dbReference type="ARBA" id="ARBA00000900"/>
    </source>
</evidence>
<dbReference type="GO" id="GO:0061630">
    <property type="term" value="F:ubiquitin protein ligase activity"/>
    <property type="evidence" value="ECO:0007669"/>
    <property type="project" value="UniProtKB-EC"/>
</dbReference>
<dbReference type="InterPro" id="IPR013083">
    <property type="entry name" value="Znf_RING/FYVE/PHD"/>
</dbReference>
<comment type="caution">
    <text evidence="11">The sequence shown here is derived from an EMBL/GenBank/DDBJ whole genome shotgun (WGS) entry which is preliminary data.</text>
</comment>
<evidence type="ECO:0000256" key="6">
    <source>
        <dbReference type="ARBA" id="ARBA00022786"/>
    </source>
</evidence>
<dbReference type="GO" id="GO:0005737">
    <property type="term" value="C:cytoplasm"/>
    <property type="evidence" value="ECO:0007669"/>
    <property type="project" value="TreeGrafter"/>
</dbReference>
<evidence type="ECO:0000256" key="4">
    <source>
        <dbReference type="ARBA" id="ARBA00022723"/>
    </source>
</evidence>
<keyword evidence="6" id="KW-0833">Ubl conjugation pathway</keyword>
<evidence type="ECO:0000259" key="10">
    <source>
        <dbReference type="PROSITE" id="PS50089"/>
    </source>
</evidence>
<keyword evidence="12" id="KW-1185">Reference proteome</keyword>
<dbReference type="EMBL" id="JBDFQZ010000001">
    <property type="protein sequence ID" value="KAK9755371.1"/>
    <property type="molecule type" value="Genomic_DNA"/>
</dbReference>
<evidence type="ECO:0000313" key="11">
    <source>
        <dbReference type="EMBL" id="KAK9755371.1"/>
    </source>
</evidence>
<keyword evidence="7" id="KW-0862">Zinc</keyword>
<evidence type="ECO:0000256" key="7">
    <source>
        <dbReference type="ARBA" id="ARBA00022833"/>
    </source>
</evidence>
<keyword evidence="5 8" id="KW-0863">Zinc-finger</keyword>
<dbReference type="GO" id="GO:0008270">
    <property type="term" value="F:zinc ion binding"/>
    <property type="evidence" value="ECO:0007669"/>
    <property type="project" value="UniProtKB-KW"/>
</dbReference>
<proteinExistence type="predicted"/>
<evidence type="ECO:0000256" key="8">
    <source>
        <dbReference type="PROSITE-ProRule" id="PRU00175"/>
    </source>
</evidence>
<feature type="domain" description="RING-type" evidence="10">
    <location>
        <begin position="360"/>
        <end position="401"/>
    </location>
</feature>
<dbReference type="Proteomes" id="UP001443914">
    <property type="component" value="Unassembled WGS sequence"/>
</dbReference>
<evidence type="ECO:0000256" key="2">
    <source>
        <dbReference type="ARBA" id="ARBA00012483"/>
    </source>
</evidence>
<reference evidence="11" key="1">
    <citation type="submission" date="2024-03" db="EMBL/GenBank/DDBJ databases">
        <title>WGS assembly of Saponaria officinalis var. Norfolk2.</title>
        <authorList>
            <person name="Jenkins J."/>
            <person name="Shu S."/>
            <person name="Grimwood J."/>
            <person name="Barry K."/>
            <person name="Goodstein D."/>
            <person name="Schmutz J."/>
            <person name="Leebens-Mack J."/>
            <person name="Osbourn A."/>
        </authorList>
    </citation>
    <scope>NUCLEOTIDE SEQUENCE [LARGE SCALE GENOMIC DNA]</scope>
    <source>
        <strain evidence="11">JIC</strain>
    </source>
</reference>
<keyword evidence="9" id="KW-0472">Membrane</keyword>
<dbReference type="Pfam" id="PF13639">
    <property type="entry name" value="zf-RING_2"/>
    <property type="match status" value="1"/>
</dbReference>
<evidence type="ECO:0000256" key="3">
    <source>
        <dbReference type="ARBA" id="ARBA00022679"/>
    </source>
</evidence>
<comment type="catalytic activity">
    <reaction evidence="1">
        <text>S-ubiquitinyl-[E2 ubiquitin-conjugating enzyme]-L-cysteine + [acceptor protein]-L-lysine = [E2 ubiquitin-conjugating enzyme]-L-cysteine + N(6)-ubiquitinyl-[acceptor protein]-L-lysine.</text>
        <dbReference type="EC" id="2.3.2.27"/>
    </reaction>
</comment>
<dbReference type="PROSITE" id="PS50089">
    <property type="entry name" value="ZF_RING_2"/>
    <property type="match status" value="1"/>
</dbReference>
<sequence length="526" mass="59032">MDADSETNQQELSYRELLDQNNNGFGSDDLNRFPGCGLCGRSLSLEDEVNGGHQNVSVCNDCKFLLLEDFGSPARNSNRRRLPGRSRSIYGSSDLTENRFSQQFSQIINLARHVEPGHEGFFDDADSNSMLLQPSSSHTTPNGSVRWRRIISESESDVSNSDSYYGESESNISYGAYYHGDSDALSMSTYEGDSDTSVGGRTFFNTDVVQSVDRSDFDTDSDIDPMHVGNVRWDFDDHEEVEDAEWEEVINEENAVEPLQVIPHMNTGGGSGSFLRPRRADSSESLEIIRWRISEVELHAPYIGDPGDYLDAQGFEEFLEHIAETDSSRRGAPPASKSFVANLPLILICEEHQKPDGLACAICKDFLTVGTEVNQLPCLHLYHPICILPWLSTRNTCPLCRYELPADEIEYEPSRRIASRRIMITEINQQDDNSSIMTDSSEMDELDGELEDVASAADISWSNRRRGGWFLFAAAPIVSLMGIVFVLWLGNPLAGGRGHLNCRPSDLIQTSTSCPRTERSRRWWWF</sequence>
<accession>A0AAW1N5L7</accession>
<dbReference type="PANTHER" id="PTHR15710">
    <property type="entry name" value="E3 UBIQUITIN-PROTEIN LIGASE PRAJA"/>
    <property type="match status" value="1"/>
</dbReference>
<organism evidence="11 12">
    <name type="scientific">Saponaria officinalis</name>
    <name type="common">Common soapwort</name>
    <name type="synonym">Lychnis saponaria</name>
    <dbReference type="NCBI Taxonomy" id="3572"/>
    <lineage>
        <taxon>Eukaryota</taxon>
        <taxon>Viridiplantae</taxon>
        <taxon>Streptophyta</taxon>
        <taxon>Embryophyta</taxon>
        <taxon>Tracheophyta</taxon>
        <taxon>Spermatophyta</taxon>
        <taxon>Magnoliopsida</taxon>
        <taxon>eudicotyledons</taxon>
        <taxon>Gunneridae</taxon>
        <taxon>Pentapetalae</taxon>
        <taxon>Caryophyllales</taxon>
        <taxon>Caryophyllaceae</taxon>
        <taxon>Caryophylleae</taxon>
        <taxon>Saponaria</taxon>
    </lineage>
</organism>
<dbReference type="FunFam" id="3.30.40.10:FF:000127">
    <property type="entry name" value="E3 ubiquitin-protein ligase RNF181"/>
    <property type="match status" value="1"/>
</dbReference>
<evidence type="ECO:0000256" key="5">
    <source>
        <dbReference type="ARBA" id="ARBA00022771"/>
    </source>
</evidence>
<keyword evidence="9" id="KW-1133">Transmembrane helix</keyword>
<dbReference type="PANTHER" id="PTHR15710:SF242">
    <property type="entry name" value="OS06G0633500 PROTEIN"/>
    <property type="match status" value="1"/>
</dbReference>
<feature type="transmembrane region" description="Helical" evidence="9">
    <location>
        <begin position="469"/>
        <end position="490"/>
    </location>
</feature>
<dbReference type="GO" id="GO:0016567">
    <property type="term" value="P:protein ubiquitination"/>
    <property type="evidence" value="ECO:0007669"/>
    <property type="project" value="TreeGrafter"/>
</dbReference>
<keyword evidence="9" id="KW-0812">Transmembrane</keyword>
<dbReference type="InterPro" id="IPR001841">
    <property type="entry name" value="Znf_RING"/>
</dbReference>
<dbReference type="AlphaFoldDB" id="A0AAW1N5L7"/>
<evidence type="ECO:0000256" key="9">
    <source>
        <dbReference type="SAM" id="Phobius"/>
    </source>
</evidence>
<evidence type="ECO:0000313" key="12">
    <source>
        <dbReference type="Proteomes" id="UP001443914"/>
    </source>
</evidence>
<dbReference type="EC" id="2.3.2.27" evidence="2"/>
<dbReference type="SMART" id="SM00184">
    <property type="entry name" value="RING"/>
    <property type="match status" value="1"/>
</dbReference>
<keyword evidence="3" id="KW-0808">Transferase</keyword>
<keyword evidence="4" id="KW-0479">Metal-binding</keyword>
<dbReference type="SUPFAM" id="SSF57850">
    <property type="entry name" value="RING/U-box"/>
    <property type="match status" value="1"/>
</dbReference>
<name>A0AAW1N5L7_SAPOF</name>
<protein>
    <recommendedName>
        <fullName evidence="2">RING-type E3 ubiquitin transferase</fullName>
        <ecNumber evidence="2">2.3.2.27</ecNumber>
    </recommendedName>
</protein>
<dbReference type="Gene3D" id="3.30.40.10">
    <property type="entry name" value="Zinc/RING finger domain, C3HC4 (zinc finger)"/>
    <property type="match status" value="1"/>
</dbReference>